<feature type="region of interest" description="Disordered" evidence="1">
    <location>
        <begin position="118"/>
        <end position="188"/>
    </location>
</feature>
<evidence type="ECO:0000313" key="2">
    <source>
        <dbReference type="EMBL" id="RMZ66118.1"/>
    </source>
</evidence>
<keyword evidence="3" id="KW-1185">Reference proteome</keyword>
<feature type="compositionally biased region" description="Low complexity" evidence="1">
    <location>
        <begin position="157"/>
        <end position="171"/>
    </location>
</feature>
<feature type="compositionally biased region" description="Polar residues" evidence="1">
    <location>
        <begin position="118"/>
        <end position="135"/>
    </location>
</feature>
<evidence type="ECO:0000256" key="1">
    <source>
        <dbReference type="SAM" id="MobiDB-lite"/>
    </source>
</evidence>
<accession>A0A3M7LV66</accession>
<organism evidence="2 3">
    <name type="scientific">Pyrenophora seminiperda CCB06</name>
    <dbReference type="NCBI Taxonomy" id="1302712"/>
    <lineage>
        <taxon>Eukaryota</taxon>
        <taxon>Fungi</taxon>
        <taxon>Dikarya</taxon>
        <taxon>Ascomycota</taxon>
        <taxon>Pezizomycotina</taxon>
        <taxon>Dothideomycetes</taxon>
        <taxon>Pleosporomycetidae</taxon>
        <taxon>Pleosporales</taxon>
        <taxon>Pleosporineae</taxon>
        <taxon>Pleosporaceae</taxon>
        <taxon>Pyrenophora</taxon>
    </lineage>
</organism>
<dbReference type="Proteomes" id="UP000265663">
    <property type="component" value="Unassembled WGS sequence"/>
</dbReference>
<feature type="region of interest" description="Disordered" evidence="1">
    <location>
        <begin position="1"/>
        <end position="86"/>
    </location>
</feature>
<sequence length="211" mass="24081">MTQYQHSSRRPHQRNNNANFNSRSGHRVTKWQDRREKDDDDDDHIAPSGVSGSTHQLQQWALLTAGMAQQPTKRHKSRAIEDKMRERIQKRYEGQKQHRATPLGASNLLTEHHVPSNNLMSQTTNKHPRSPSSADPTPHAGLSTACYVRSIKRARSRSPSPTTTTVDSASTHRARQMEGLSTRADADESDYYYQSSEWSFPSSDEEFIEIR</sequence>
<reference evidence="2 3" key="1">
    <citation type="journal article" date="2014" name="PLoS ONE">
        <title>De novo Genome Assembly of the Fungal Plant Pathogen Pyrenophora semeniperda.</title>
        <authorList>
            <person name="Soliai M.M."/>
            <person name="Meyer S.E."/>
            <person name="Udall J.A."/>
            <person name="Elzinga D.E."/>
            <person name="Hermansen R.A."/>
            <person name="Bodily P.M."/>
            <person name="Hart A.A."/>
            <person name="Coleman C.E."/>
        </authorList>
    </citation>
    <scope>NUCLEOTIDE SEQUENCE [LARGE SCALE GENOMIC DNA]</scope>
    <source>
        <strain evidence="2 3">CCB06</strain>
        <tissue evidence="2">Mycelium</tissue>
    </source>
</reference>
<proteinExistence type="predicted"/>
<evidence type="ECO:0000313" key="3">
    <source>
        <dbReference type="Proteomes" id="UP000265663"/>
    </source>
</evidence>
<dbReference type="EMBL" id="KE747806">
    <property type="protein sequence ID" value="RMZ66118.1"/>
    <property type="molecule type" value="Genomic_DNA"/>
</dbReference>
<gene>
    <name evidence="2" type="ORF">GMOD_00005187</name>
</gene>
<name>A0A3M7LV66_9PLEO</name>
<feature type="compositionally biased region" description="Polar residues" evidence="1">
    <location>
        <begin position="14"/>
        <end position="23"/>
    </location>
</feature>
<dbReference type="OrthoDB" id="3678528at2759"/>
<protein>
    <submittedName>
        <fullName evidence="2">Uncharacterized protein</fullName>
    </submittedName>
</protein>
<feature type="compositionally biased region" description="Polar residues" evidence="1">
    <location>
        <begin position="50"/>
        <end position="71"/>
    </location>
</feature>
<dbReference type="AlphaFoldDB" id="A0A3M7LV66"/>